<evidence type="ECO:0000256" key="1">
    <source>
        <dbReference type="ARBA" id="ARBA00008857"/>
    </source>
</evidence>
<comment type="caution">
    <text evidence="6">The sequence shown here is derived from an EMBL/GenBank/DDBJ whole genome shotgun (WGS) entry which is preliminary data.</text>
</comment>
<dbReference type="InterPro" id="IPR013762">
    <property type="entry name" value="Integrase-like_cat_sf"/>
</dbReference>
<evidence type="ECO:0000313" key="7">
    <source>
        <dbReference type="Proteomes" id="UP001501690"/>
    </source>
</evidence>
<dbReference type="Gene3D" id="1.10.443.10">
    <property type="entry name" value="Intergrase catalytic core"/>
    <property type="match status" value="1"/>
</dbReference>
<feature type="domain" description="Tyr recombinase" evidence="5">
    <location>
        <begin position="182"/>
        <end position="393"/>
    </location>
</feature>
<dbReference type="InterPro" id="IPR011010">
    <property type="entry name" value="DNA_brk_join_enz"/>
</dbReference>
<dbReference type="SUPFAM" id="SSF56349">
    <property type="entry name" value="DNA breaking-rejoining enzymes"/>
    <property type="match status" value="1"/>
</dbReference>
<evidence type="ECO:0000256" key="4">
    <source>
        <dbReference type="ARBA" id="ARBA00023172"/>
    </source>
</evidence>
<evidence type="ECO:0000313" key="6">
    <source>
        <dbReference type="EMBL" id="GAA1692202.1"/>
    </source>
</evidence>
<dbReference type="Pfam" id="PF22022">
    <property type="entry name" value="Phage_int_M"/>
    <property type="match status" value="1"/>
</dbReference>
<evidence type="ECO:0000259" key="5">
    <source>
        <dbReference type="PROSITE" id="PS51898"/>
    </source>
</evidence>
<dbReference type="EMBL" id="BAAAPL010000001">
    <property type="protein sequence ID" value="GAA1692202.1"/>
    <property type="molecule type" value="Genomic_DNA"/>
</dbReference>
<dbReference type="Pfam" id="PF00589">
    <property type="entry name" value="Phage_integrase"/>
    <property type="match status" value="1"/>
</dbReference>
<dbReference type="PANTHER" id="PTHR30629:SF2">
    <property type="entry name" value="PROPHAGE INTEGRASE INTS-RELATED"/>
    <property type="match status" value="1"/>
</dbReference>
<accession>A0ABP4TSD7</accession>
<evidence type="ECO:0000256" key="2">
    <source>
        <dbReference type="ARBA" id="ARBA00022908"/>
    </source>
</evidence>
<comment type="similarity">
    <text evidence="1">Belongs to the 'phage' integrase family.</text>
</comment>
<proteinExistence type="inferred from homology"/>
<evidence type="ECO:0000256" key="3">
    <source>
        <dbReference type="ARBA" id="ARBA00023125"/>
    </source>
</evidence>
<organism evidence="6 7">
    <name type="scientific">Microbacterium sediminicola</name>
    <dbReference type="NCBI Taxonomy" id="415210"/>
    <lineage>
        <taxon>Bacteria</taxon>
        <taxon>Bacillati</taxon>
        <taxon>Actinomycetota</taxon>
        <taxon>Actinomycetes</taxon>
        <taxon>Micrococcales</taxon>
        <taxon>Microbacteriaceae</taxon>
        <taxon>Microbacterium</taxon>
    </lineage>
</organism>
<keyword evidence="3" id="KW-0238">DNA-binding</keyword>
<dbReference type="Proteomes" id="UP001501690">
    <property type="component" value="Unassembled WGS sequence"/>
</dbReference>
<sequence>MVRDAIPAGSWGDIKPRQLADGRWAARVQYRRDDGTRDEKRMARTTKSELVRDMKSELAQLVRENSPGCEPIDSERTFQEVAEEWLAFDALKLEDHTKALGTHIGHTQMLRAHAYPALGARGIATITSRDVFRLYIALAEYHRPLARHVKSVIGQVLAFAINTGRRDGANPVATVKSLPRAKKPIFAPAVAELVEFRLAIVGYTNRPHRSGPRPADYALDAVDLILATGLRIGEVMGLRYGLDIFLDGDTPYCVVNGAVKEKGGTRWEPFPKTENSRRAVPLPEYAVQIIRRRQTARVLVGNEFLFHTATGNVQGPQAVHRALRNVREWAGLPAVYRPHALRKAVATQVAHVVGLEEAASVLGHAGTRVTDTYYVAPKELTYDARALLQAQWEAIVDHSAHRLSLETRAEAGEFGQFDTIADEWDELGSNQ</sequence>
<dbReference type="RefSeq" id="WP_344069233.1">
    <property type="nucleotide sequence ID" value="NZ_BAAAPL010000001.1"/>
</dbReference>
<dbReference type="Gene3D" id="1.10.150.130">
    <property type="match status" value="1"/>
</dbReference>
<gene>
    <name evidence="6" type="ORF">GCM10009808_06610</name>
</gene>
<dbReference type="PANTHER" id="PTHR30629">
    <property type="entry name" value="PROPHAGE INTEGRASE"/>
    <property type="match status" value="1"/>
</dbReference>
<dbReference type="InterPro" id="IPR050808">
    <property type="entry name" value="Phage_Integrase"/>
</dbReference>
<name>A0ABP4TSD7_9MICO</name>
<keyword evidence="2" id="KW-0229">DNA integration</keyword>
<dbReference type="InterPro" id="IPR010998">
    <property type="entry name" value="Integrase_recombinase_N"/>
</dbReference>
<dbReference type="InterPro" id="IPR002104">
    <property type="entry name" value="Integrase_catalytic"/>
</dbReference>
<keyword evidence="4" id="KW-0233">DNA recombination</keyword>
<reference evidence="7" key="1">
    <citation type="journal article" date="2019" name="Int. J. Syst. Evol. Microbiol.">
        <title>The Global Catalogue of Microorganisms (GCM) 10K type strain sequencing project: providing services to taxonomists for standard genome sequencing and annotation.</title>
        <authorList>
            <consortium name="The Broad Institute Genomics Platform"/>
            <consortium name="The Broad Institute Genome Sequencing Center for Infectious Disease"/>
            <person name="Wu L."/>
            <person name="Ma J."/>
        </authorList>
    </citation>
    <scope>NUCLEOTIDE SEQUENCE [LARGE SCALE GENOMIC DNA]</scope>
    <source>
        <strain evidence="7">JCM 15577</strain>
    </source>
</reference>
<protein>
    <submittedName>
        <fullName evidence="6">Site-specific integrase</fullName>
    </submittedName>
</protein>
<dbReference type="InterPro" id="IPR053876">
    <property type="entry name" value="Phage_int_M"/>
</dbReference>
<keyword evidence="7" id="KW-1185">Reference proteome</keyword>
<dbReference type="PROSITE" id="PS51898">
    <property type="entry name" value="TYR_RECOMBINASE"/>
    <property type="match status" value="1"/>
</dbReference>